<name>A0ABQ4PR77_9GAMM</name>
<evidence type="ECO:0000313" key="2">
    <source>
        <dbReference type="EMBL" id="GIU52009.1"/>
    </source>
</evidence>
<comment type="caution">
    <text evidence="2">The sequence shown here is derived from an EMBL/GenBank/DDBJ whole genome shotgun (WGS) entry which is preliminary data.</text>
</comment>
<dbReference type="RefSeq" id="WP_220783312.1">
    <property type="nucleotide sequence ID" value="NZ_BPEY01000146.1"/>
</dbReference>
<feature type="transmembrane region" description="Helical" evidence="1">
    <location>
        <begin position="67"/>
        <end position="86"/>
    </location>
</feature>
<dbReference type="EMBL" id="BPEY01000146">
    <property type="protein sequence ID" value="GIU52009.1"/>
    <property type="molecule type" value="Genomic_DNA"/>
</dbReference>
<protein>
    <submittedName>
        <fullName evidence="2">Uncharacterized protein</fullName>
    </submittedName>
</protein>
<keyword evidence="1" id="KW-0812">Transmembrane</keyword>
<evidence type="ECO:0000256" key="1">
    <source>
        <dbReference type="SAM" id="Phobius"/>
    </source>
</evidence>
<evidence type="ECO:0000313" key="3">
    <source>
        <dbReference type="Proteomes" id="UP000887104"/>
    </source>
</evidence>
<feature type="transmembrane region" description="Helical" evidence="1">
    <location>
        <begin position="111"/>
        <end position="135"/>
    </location>
</feature>
<dbReference type="Proteomes" id="UP000887104">
    <property type="component" value="Unassembled WGS sequence"/>
</dbReference>
<sequence length="203" mass="23508">MIDLWNKLEENPRFFTFFWGAAGSLAVWLIVEHSGTILLYLGSGALSSLTDYVDSRYEKAAMLQPTNYSYYILTLFFVAVTVIWAGTSSRMNLNKPKEKETSNSNKPIPKWAPFLVAFINIIVWFWLSFVLLFLAGESMVLNATSDYTQHMRIIAPYIDSQKEENILSSWSQMNSIDDYNKIYLELNEIAKENNIVLKRNRQY</sequence>
<keyword evidence="1" id="KW-1133">Transmembrane helix</keyword>
<keyword evidence="1" id="KW-0472">Membrane</keyword>
<reference evidence="2" key="1">
    <citation type="submission" date="2021-05" db="EMBL/GenBank/DDBJ databases">
        <title>Molecular characterization for Shewanella algae harboring chromosomal blaOXA-55-like strains isolated from clinical and environment sample.</title>
        <authorList>
            <person name="Ohama Y."/>
            <person name="Aoki K."/>
            <person name="Harada S."/>
            <person name="Moriya K."/>
            <person name="Ishii Y."/>
            <person name="Tateda K."/>
        </authorList>
    </citation>
    <scope>NUCLEOTIDE SEQUENCE</scope>
    <source>
        <strain evidence="2">JCM 11563</strain>
    </source>
</reference>
<accession>A0ABQ4PR77</accession>
<proteinExistence type="predicted"/>
<gene>
    <name evidence="2" type="ORF">TUM4438_43530</name>
</gene>
<keyword evidence="3" id="KW-1185">Reference proteome</keyword>
<organism evidence="2 3">
    <name type="scientific">Shewanella sairae</name>
    <dbReference type="NCBI Taxonomy" id="190310"/>
    <lineage>
        <taxon>Bacteria</taxon>
        <taxon>Pseudomonadati</taxon>
        <taxon>Pseudomonadota</taxon>
        <taxon>Gammaproteobacteria</taxon>
        <taxon>Alteromonadales</taxon>
        <taxon>Shewanellaceae</taxon>
        <taxon>Shewanella</taxon>
    </lineage>
</organism>